<proteinExistence type="predicted"/>
<keyword evidence="2" id="KW-1185">Reference proteome</keyword>
<reference evidence="1 2" key="1">
    <citation type="submission" date="2021-01" db="EMBL/GenBank/DDBJ databases">
        <title>Genome Sequencing of Type Strains.</title>
        <authorList>
            <person name="Lemaire J.F."/>
            <person name="Inderbitzin P."/>
            <person name="Collins S.B."/>
            <person name="Wespe N."/>
            <person name="Knight-Connoni V."/>
        </authorList>
    </citation>
    <scope>NUCLEOTIDE SEQUENCE [LARGE SCALE GENOMIC DNA]</scope>
    <source>
        <strain evidence="1 2">DSM 14730</strain>
    </source>
</reference>
<evidence type="ECO:0000313" key="2">
    <source>
        <dbReference type="Proteomes" id="UP001319060"/>
    </source>
</evidence>
<evidence type="ECO:0000313" key="1">
    <source>
        <dbReference type="EMBL" id="MBN3547002.1"/>
    </source>
</evidence>
<protein>
    <submittedName>
        <fullName evidence="1">Tetratricopeptide repeat protein</fullName>
    </submittedName>
</protein>
<dbReference type="InterPro" id="IPR011990">
    <property type="entry name" value="TPR-like_helical_dom_sf"/>
</dbReference>
<dbReference type="Proteomes" id="UP001319060">
    <property type="component" value="Unassembled WGS sequence"/>
</dbReference>
<dbReference type="EMBL" id="JAFHKS010000044">
    <property type="protein sequence ID" value="MBN3547002.1"/>
    <property type="molecule type" value="Genomic_DNA"/>
</dbReference>
<dbReference type="Pfam" id="PF18801">
    <property type="entry name" value="RapH_N"/>
    <property type="match status" value="1"/>
</dbReference>
<dbReference type="RefSeq" id="WP_188401281.1">
    <property type="nucleotide sequence ID" value="NZ_BMCE01000001.1"/>
</dbReference>
<name>A0ABS2ZH51_9BACL</name>
<accession>A0ABS2ZH51</accession>
<comment type="caution">
    <text evidence="1">The sequence shown here is derived from an EMBL/GenBank/DDBJ whole genome shotgun (WGS) entry which is preliminary data.</text>
</comment>
<dbReference type="Gene3D" id="1.25.40.10">
    <property type="entry name" value="Tetratricopeptide repeat domain"/>
    <property type="match status" value="1"/>
</dbReference>
<dbReference type="SUPFAM" id="SSF48452">
    <property type="entry name" value="TPR-like"/>
    <property type="match status" value="1"/>
</dbReference>
<gene>
    <name evidence="1" type="ORF">JYA64_16970</name>
</gene>
<sequence length="367" mass="43364">MEVEVTSKEQMIQLLNNWYHEILSQNVIKARKLKVEIDEKIESMEVDPSQTLFIYYSLLCFRYQILINQLWEARYTLNKIDFEKKGQTDDFLSYYYNFFKAIYATTTGSYREAKTHYRLAEKLLKQFPDDIEKAEFNYKVATFYYHIRQPLHAVTHALKAKEFFEGKKGYEVKIAGCENIIGLASTSLKQYKEAEENFLSALSILREYGLNIEQFDLMIRYNLGLLYAEQDLSEKALSHLNEAFEDKDSDYKTTFLIAREHCKLGNKTIADEWIFRGSKMAKELKSEEYEHHFAILNAFNHFLHPDQLEESVAAAITFFESQQLWGYIQDYAEKTASEFYKINHFEKASKYFHLALKARNNLNKETN</sequence>
<organism evidence="1 2">
    <name type="scientific">Fictibacillus barbaricus</name>
    <dbReference type="NCBI Taxonomy" id="182136"/>
    <lineage>
        <taxon>Bacteria</taxon>
        <taxon>Bacillati</taxon>
        <taxon>Bacillota</taxon>
        <taxon>Bacilli</taxon>
        <taxon>Bacillales</taxon>
        <taxon>Fictibacillaceae</taxon>
        <taxon>Fictibacillus</taxon>
    </lineage>
</organism>